<proteinExistence type="predicted"/>
<feature type="compositionally biased region" description="Basic and acidic residues" evidence="1">
    <location>
        <begin position="152"/>
        <end position="166"/>
    </location>
</feature>
<accession>A0ABM3GNP9</accession>
<feature type="compositionally biased region" description="Basic and acidic residues" evidence="1">
    <location>
        <begin position="222"/>
        <end position="237"/>
    </location>
</feature>
<name>A0ABM3GNP9_NEOLC</name>
<evidence type="ECO:0000313" key="3">
    <source>
        <dbReference type="RefSeq" id="XP_046601897.1"/>
    </source>
</evidence>
<feature type="compositionally biased region" description="Pro residues" evidence="1">
    <location>
        <begin position="104"/>
        <end position="123"/>
    </location>
</feature>
<protein>
    <submittedName>
        <fullName evidence="3">Cleavage and polyadenylation specificity factor subunit 6-like</fullName>
    </submittedName>
</protein>
<evidence type="ECO:0000313" key="2">
    <source>
        <dbReference type="Proteomes" id="UP000829291"/>
    </source>
</evidence>
<dbReference type="Proteomes" id="UP000829291">
    <property type="component" value="Chromosome 7"/>
</dbReference>
<reference evidence="3" key="1">
    <citation type="submission" date="2025-08" db="UniProtKB">
        <authorList>
            <consortium name="RefSeq"/>
        </authorList>
    </citation>
    <scope>IDENTIFICATION</scope>
    <source>
        <tissue evidence="3">Thorax and Abdomen</tissue>
    </source>
</reference>
<dbReference type="GeneID" id="124295534"/>
<evidence type="ECO:0000256" key="1">
    <source>
        <dbReference type="SAM" id="MobiDB-lite"/>
    </source>
</evidence>
<feature type="region of interest" description="Disordered" evidence="1">
    <location>
        <begin position="100"/>
        <end position="237"/>
    </location>
</feature>
<keyword evidence="2" id="KW-1185">Reference proteome</keyword>
<gene>
    <name evidence="3" type="primary">LOC124295534</name>
</gene>
<feature type="compositionally biased region" description="Low complexity" evidence="1">
    <location>
        <begin position="124"/>
        <end position="137"/>
    </location>
</feature>
<feature type="region of interest" description="Disordered" evidence="1">
    <location>
        <begin position="1"/>
        <end position="44"/>
    </location>
</feature>
<organism evidence="2 3">
    <name type="scientific">Neodiprion lecontei</name>
    <name type="common">Redheaded pine sawfly</name>
    <dbReference type="NCBI Taxonomy" id="441921"/>
    <lineage>
        <taxon>Eukaryota</taxon>
        <taxon>Metazoa</taxon>
        <taxon>Ecdysozoa</taxon>
        <taxon>Arthropoda</taxon>
        <taxon>Hexapoda</taxon>
        <taxon>Insecta</taxon>
        <taxon>Pterygota</taxon>
        <taxon>Neoptera</taxon>
        <taxon>Endopterygota</taxon>
        <taxon>Hymenoptera</taxon>
        <taxon>Tenthredinoidea</taxon>
        <taxon>Diprionidae</taxon>
        <taxon>Diprioninae</taxon>
        <taxon>Neodiprion</taxon>
    </lineage>
</organism>
<dbReference type="RefSeq" id="XP_046601897.1">
    <property type="nucleotide sequence ID" value="XM_046745941.1"/>
</dbReference>
<sequence>MNPNINEGYSNPAGIRVDPDQPAPPGVEAQPQWPGGVNVRLRPPVPLQQPGVAWGVTPNPQHPGYHWGYAPPQWYGWRQAPQQPLTPIPELYGDRQGLLMAAPLQPPPPPIQSPAMVVPPPSPAASSAARPDRAASPTLEGRADDQDASDTGGDREQLYRIGEDVPRAIPGGRAATVEAVFSKAGGNEAGARRAEAGTRAAHQAGAGWPCPSSGGTRRPGKRKTEPQTPREDTASTP</sequence>